<dbReference type="KEGG" id="reb:XU06_06470"/>
<dbReference type="SUPFAM" id="SSF53756">
    <property type="entry name" value="UDP-Glycosyltransferase/glycogen phosphorylase"/>
    <property type="match status" value="1"/>
</dbReference>
<dbReference type="Proteomes" id="UP000502345">
    <property type="component" value="Chromosome"/>
</dbReference>
<dbReference type="GO" id="GO:0016757">
    <property type="term" value="F:glycosyltransferase activity"/>
    <property type="evidence" value="ECO:0007669"/>
    <property type="project" value="UniProtKB-KW"/>
</dbReference>
<accession>A0A5P3G4Q8</accession>
<dbReference type="AlphaFoldDB" id="A0A5P3G4Q8"/>
<reference evidence="2" key="2">
    <citation type="submission" date="2023-08" db="EMBL/GenBank/DDBJ databases">
        <title>Isolation and Characterization of Rhodococcus erythropolis MGMM8.</title>
        <authorList>
            <person name="Diabankana R.G.C."/>
            <person name="Afordoanyi D.M."/>
            <person name="Validov S.Z."/>
        </authorList>
    </citation>
    <scope>NUCLEOTIDE SEQUENCE</scope>
    <source>
        <strain evidence="2">MGMM8</strain>
    </source>
</reference>
<sequence>MTRLLMTAYACDPNQGSESGAGWALLSAASELCESITVVTRSGEAPALESECEKLGCEVRVVRIATLTAEEAGSYGRYLRWLWHTSLFVRREAANFDVLHHATFASDWLPPPVLFGGAGGARLVWGPAGGNTYPPMPLAKRIGMRYLATTAVRTCSTKAVRSLTHVFMAGRVDTFIAMNSDSGRGAPRARNVVIQPNCVLDYDGIEKQAVPRPKRRLLFVGRLLQYKGIDLILDALEHLGAEWSMTFVGEGPARGRIEKSLPYRRGQVTLRGWLDRSEVVGEMGASSVLLFPSMHDSGGWVAAEAAAVGLPVVCLDLGGVPTLAGSNAVAIPVAPASTLASRIARSVVETELSFFEPQRDWTRSRLTSVLSRSYGQCNERQQTNSKKW</sequence>
<protein>
    <submittedName>
        <fullName evidence="1">Glycosyl transferase</fullName>
    </submittedName>
    <submittedName>
        <fullName evidence="2">Glycosyltransferase family 4 protein</fullName>
        <ecNumber evidence="2">2.4.-.-</ecNumber>
    </submittedName>
</protein>
<evidence type="ECO:0000313" key="2">
    <source>
        <dbReference type="EMBL" id="WGV50979.2"/>
    </source>
</evidence>
<reference evidence="1 3" key="1">
    <citation type="submission" date="2020-03" db="EMBL/GenBank/DDBJ databases">
        <title>Screen low temperature-resistant strains for efficient degradation of petroleum hydrocarbons under the low temperature.</title>
        <authorList>
            <person name="Wang Y."/>
            <person name="Chen J."/>
        </authorList>
    </citation>
    <scope>NUCLEOTIDE SEQUENCE [LARGE SCALE GENOMIC DNA]</scope>
    <source>
        <strain evidence="1 3">KB1</strain>
    </source>
</reference>
<keyword evidence="1" id="KW-0808">Transferase</keyword>
<dbReference type="PANTHER" id="PTHR45947:SF3">
    <property type="entry name" value="SULFOQUINOVOSYL TRANSFERASE SQD2"/>
    <property type="match status" value="1"/>
</dbReference>
<organism evidence="1 3">
    <name type="scientific">Rhodococcus erythropolis</name>
    <name type="common">Arthrobacter picolinophilus</name>
    <dbReference type="NCBI Taxonomy" id="1833"/>
    <lineage>
        <taxon>Bacteria</taxon>
        <taxon>Bacillati</taxon>
        <taxon>Actinomycetota</taxon>
        <taxon>Actinomycetes</taxon>
        <taxon>Mycobacteriales</taxon>
        <taxon>Nocardiaceae</taxon>
        <taxon>Rhodococcus</taxon>
        <taxon>Rhodococcus erythropolis group</taxon>
    </lineage>
</organism>
<name>A0A5P3G4Q8_RHOER</name>
<proteinExistence type="predicted"/>
<dbReference type="EC" id="2.4.-.-" evidence="2"/>
<keyword evidence="2" id="KW-0328">Glycosyltransferase</keyword>
<evidence type="ECO:0000313" key="1">
    <source>
        <dbReference type="EMBL" id="QIP38705.1"/>
    </source>
</evidence>
<gene>
    <name evidence="1" type="ORF">G9444_1461</name>
    <name evidence="2" type="ORF">QIE55_07105</name>
</gene>
<dbReference type="Proteomes" id="UP001230933">
    <property type="component" value="Chromosome"/>
</dbReference>
<dbReference type="Gene3D" id="3.40.50.2000">
    <property type="entry name" value="Glycogen Phosphorylase B"/>
    <property type="match status" value="2"/>
</dbReference>
<dbReference type="EMBL" id="CP050124">
    <property type="protein sequence ID" value="QIP38705.1"/>
    <property type="molecule type" value="Genomic_DNA"/>
</dbReference>
<dbReference type="EMBL" id="CP124545">
    <property type="protein sequence ID" value="WGV50979.2"/>
    <property type="molecule type" value="Genomic_DNA"/>
</dbReference>
<dbReference type="InterPro" id="IPR050194">
    <property type="entry name" value="Glycosyltransferase_grp1"/>
</dbReference>
<dbReference type="CDD" id="cd03801">
    <property type="entry name" value="GT4_PimA-like"/>
    <property type="match status" value="1"/>
</dbReference>
<evidence type="ECO:0000313" key="3">
    <source>
        <dbReference type="Proteomes" id="UP000502345"/>
    </source>
</evidence>
<dbReference type="RefSeq" id="WP_021343206.1">
    <property type="nucleotide sequence ID" value="NZ_AP018733.1"/>
</dbReference>
<dbReference type="PANTHER" id="PTHR45947">
    <property type="entry name" value="SULFOQUINOVOSYL TRANSFERASE SQD2"/>
    <property type="match status" value="1"/>
</dbReference>
<dbReference type="Pfam" id="PF13692">
    <property type="entry name" value="Glyco_trans_1_4"/>
    <property type="match status" value="1"/>
</dbReference>